<evidence type="ECO:0000256" key="2">
    <source>
        <dbReference type="ARBA" id="ARBA00004459"/>
    </source>
</evidence>
<keyword evidence="9" id="KW-0614">Plasmid</keyword>
<evidence type="ECO:0000313" key="9">
    <source>
        <dbReference type="EMBL" id="AFI32054.1"/>
    </source>
</evidence>
<dbReference type="EMBL" id="CP003451">
    <property type="protein sequence ID" value="AFI32054.1"/>
    <property type="molecule type" value="Genomic_DNA"/>
</dbReference>
<dbReference type="Proteomes" id="UP000005212">
    <property type="component" value="Plasmid unnamed25"/>
</dbReference>
<comment type="function">
    <text evidence="1 8">The Vlp and Vsp proteins are antigenically distinct proteins, only one vlp or vsp gene is transcriptionally active at any one time. Switching between these genes is a mechanism of host immune response evasion.</text>
</comment>
<keyword evidence="7 8" id="KW-0449">Lipoprotein</keyword>
<organism evidence="9 10">
    <name type="scientific">Borrelia crocidurae (strain Achema)</name>
    <dbReference type="NCBI Taxonomy" id="1155096"/>
    <lineage>
        <taxon>Bacteria</taxon>
        <taxon>Pseudomonadati</taxon>
        <taxon>Spirochaetota</taxon>
        <taxon>Spirochaetia</taxon>
        <taxon>Spirochaetales</taxon>
        <taxon>Borreliaceae</taxon>
        <taxon>Borrelia</taxon>
    </lineage>
</organism>
<evidence type="ECO:0000256" key="1">
    <source>
        <dbReference type="ARBA" id="ARBA00003932"/>
    </source>
</evidence>
<evidence type="ECO:0000256" key="7">
    <source>
        <dbReference type="ARBA" id="ARBA00023288"/>
    </source>
</evidence>
<protein>
    <recommendedName>
        <fullName evidence="8">Variable large protein</fullName>
    </recommendedName>
</protein>
<evidence type="ECO:0000256" key="3">
    <source>
        <dbReference type="ARBA" id="ARBA00022729"/>
    </source>
</evidence>
<dbReference type="PATRIC" id="fig|1155096.3.peg.1292"/>
<evidence type="ECO:0000256" key="8">
    <source>
        <dbReference type="RuleBase" id="RU363105"/>
    </source>
</evidence>
<dbReference type="Pfam" id="PF00921">
    <property type="entry name" value="Lipoprotein_2"/>
    <property type="match status" value="1"/>
</dbReference>
<dbReference type="KEGG" id="bcw:Q7M_1298"/>
<gene>
    <name evidence="9" type="ordered locus">Q7M_1298</name>
</gene>
<name>I0FEZ8_BORCA</name>
<keyword evidence="5 8" id="KW-0564">Palmitate</keyword>
<keyword evidence="4 8" id="KW-0472">Membrane</keyword>
<dbReference type="HOGENOM" id="CLU_206369_0_0_12"/>
<reference evidence="10" key="2">
    <citation type="submission" date="2012-03" db="EMBL/GenBank/DDBJ databases">
        <title>Complete genome sequence of Borrelia crocidurae.</title>
        <authorList>
            <person name="Elbir H."/>
            <person name="Gimenez G."/>
            <person name="Robert C."/>
            <person name="Raoult D."/>
            <person name="Drancourt M."/>
        </authorList>
    </citation>
    <scope>NUCLEOTIDE SEQUENCE [LARGE SCALE GENOMIC DNA]</scope>
    <source>
        <strain evidence="10">Achema</strain>
        <plasmid evidence="10">unnamed25</plasmid>
    </source>
</reference>
<keyword evidence="3" id="KW-0732">Signal</keyword>
<proteinExistence type="predicted"/>
<sequence length="55" mass="6019">MQGTVEGIKRGLNKIVAEMKEEKNANVGGVESEVKKFVSEMIDKIIEGAKTAVRQ</sequence>
<dbReference type="InterPro" id="IPR000680">
    <property type="entry name" value="Borrelia_lipo"/>
</dbReference>
<keyword evidence="6 8" id="KW-0998">Cell outer membrane</keyword>
<dbReference type="GO" id="GO:0009279">
    <property type="term" value="C:cell outer membrane"/>
    <property type="evidence" value="ECO:0007669"/>
    <property type="project" value="UniProtKB-SubCell"/>
</dbReference>
<evidence type="ECO:0000313" key="10">
    <source>
        <dbReference type="Proteomes" id="UP000005212"/>
    </source>
</evidence>
<evidence type="ECO:0000256" key="6">
    <source>
        <dbReference type="ARBA" id="ARBA00023237"/>
    </source>
</evidence>
<accession>I0FEZ8</accession>
<dbReference type="AlphaFoldDB" id="I0FEZ8"/>
<comment type="subcellular location">
    <subcellularLocation>
        <location evidence="2 8">Cell outer membrane</location>
        <topology evidence="2 8">Lipid-anchor</topology>
    </subcellularLocation>
</comment>
<evidence type="ECO:0000256" key="4">
    <source>
        <dbReference type="ARBA" id="ARBA00023136"/>
    </source>
</evidence>
<evidence type="ECO:0000256" key="5">
    <source>
        <dbReference type="ARBA" id="ARBA00023139"/>
    </source>
</evidence>
<reference evidence="9 10" key="1">
    <citation type="journal article" date="2012" name="J. Bacteriol.">
        <title>Complete Genome Sequence of Borrelia crocidurae.</title>
        <authorList>
            <person name="Elbir H."/>
            <person name="Gimenez G."/>
            <person name="Robert C."/>
            <person name="Bergstrom S."/>
            <person name="Cutler S."/>
            <person name="Raoult D."/>
            <person name="Drancourt M."/>
        </authorList>
    </citation>
    <scope>NUCLEOTIDE SEQUENCE [LARGE SCALE GENOMIC DNA]</scope>
    <source>
        <strain evidence="9 10">Achema</strain>
        <plasmid evidence="10">unnamed25</plasmid>
    </source>
</reference>
<geneLocation type="plasmid" evidence="10">
    <name>unnamed25</name>
</geneLocation>